<comment type="caution">
    <text evidence="6">The sequence shown here is derived from an EMBL/GenBank/DDBJ whole genome shotgun (WGS) entry which is preliminary data.</text>
</comment>
<name>A0A978VU62_ZIZJJ</name>
<reference evidence="6" key="1">
    <citation type="journal article" date="2021" name="Front. Plant Sci.">
        <title>Chromosome-Scale Genome Assembly for Chinese Sour Jujube and Insights Into Its Genome Evolution and Domestication Signature.</title>
        <authorList>
            <person name="Shen L.-Y."/>
            <person name="Luo H."/>
            <person name="Wang X.-L."/>
            <person name="Wang X.-M."/>
            <person name="Qiu X.-J."/>
            <person name="Liu H."/>
            <person name="Zhou S.-S."/>
            <person name="Jia K.-H."/>
            <person name="Nie S."/>
            <person name="Bao Y.-T."/>
            <person name="Zhang R.-G."/>
            <person name="Yun Q.-Z."/>
            <person name="Chai Y.-H."/>
            <person name="Lu J.-Y."/>
            <person name="Li Y."/>
            <person name="Zhao S.-W."/>
            <person name="Mao J.-F."/>
            <person name="Jia S.-G."/>
            <person name="Mao Y.-M."/>
        </authorList>
    </citation>
    <scope>NUCLEOTIDE SEQUENCE</scope>
    <source>
        <strain evidence="6">AT0</strain>
        <tissue evidence="6">Leaf</tissue>
    </source>
</reference>
<evidence type="ECO:0000313" key="6">
    <source>
        <dbReference type="EMBL" id="KAH7542357.1"/>
    </source>
</evidence>
<dbReference type="EMBL" id="JAEACU010000002">
    <property type="protein sequence ID" value="KAH7542357.1"/>
    <property type="molecule type" value="Genomic_DNA"/>
</dbReference>
<dbReference type="Proteomes" id="UP000813462">
    <property type="component" value="Unassembled WGS sequence"/>
</dbReference>
<evidence type="ECO:0000313" key="7">
    <source>
        <dbReference type="Proteomes" id="UP000813462"/>
    </source>
</evidence>
<feature type="region of interest" description="Disordered" evidence="4">
    <location>
        <begin position="1"/>
        <end position="40"/>
    </location>
</feature>
<evidence type="ECO:0000256" key="2">
    <source>
        <dbReference type="PROSITE-ProRule" id="PRU00285"/>
    </source>
</evidence>
<evidence type="ECO:0000256" key="3">
    <source>
        <dbReference type="RuleBase" id="RU003616"/>
    </source>
</evidence>
<dbReference type="PANTHER" id="PTHR11527">
    <property type="entry name" value="HEAT-SHOCK PROTEIN 20 FAMILY MEMBER"/>
    <property type="match status" value="1"/>
</dbReference>
<organism evidence="6 7">
    <name type="scientific">Ziziphus jujuba var. spinosa</name>
    <dbReference type="NCBI Taxonomy" id="714518"/>
    <lineage>
        <taxon>Eukaryota</taxon>
        <taxon>Viridiplantae</taxon>
        <taxon>Streptophyta</taxon>
        <taxon>Embryophyta</taxon>
        <taxon>Tracheophyta</taxon>
        <taxon>Spermatophyta</taxon>
        <taxon>Magnoliopsida</taxon>
        <taxon>eudicotyledons</taxon>
        <taxon>Gunneridae</taxon>
        <taxon>Pentapetalae</taxon>
        <taxon>rosids</taxon>
        <taxon>fabids</taxon>
        <taxon>Rosales</taxon>
        <taxon>Rhamnaceae</taxon>
        <taxon>Paliureae</taxon>
        <taxon>Ziziphus</taxon>
    </lineage>
</organism>
<protein>
    <recommendedName>
        <fullName evidence="5">SHSP domain-containing protein</fullName>
    </recommendedName>
</protein>
<proteinExistence type="inferred from homology"/>
<evidence type="ECO:0000259" key="5">
    <source>
        <dbReference type="PROSITE" id="PS01031"/>
    </source>
</evidence>
<dbReference type="Pfam" id="PF00011">
    <property type="entry name" value="HSP20"/>
    <property type="match status" value="1"/>
</dbReference>
<accession>A0A978VU62</accession>
<dbReference type="PROSITE" id="PS01031">
    <property type="entry name" value="SHSP"/>
    <property type="match status" value="1"/>
</dbReference>
<gene>
    <name evidence="6" type="ORF">FEM48_Zijuj02G0064800</name>
</gene>
<dbReference type="AlphaFoldDB" id="A0A978VU62"/>
<dbReference type="Gene3D" id="2.60.40.790">
    <property type="match status" value="1"/>
</dbReference>
<dbReference type="InterPro" id="IPR031107">
    <property type="entry name" value="Small_HSP"/>
</dbReference>
<feature type="domain" description="SHSP" evidence="5">
    <location>
        <begin position="6"/>
        <end position="120"/>
    </location>
</feature>
<comment type="similarity">
    <text evidence="2 3">Belongs to the small heat shock protein (HSP20) family.</text>
</comment>
<dbReference type="InterPro" id="IPR002068">
    <property type="entry name" value="A-crystallin/Hsp20_dom"/>
</dbReference>
<dbReference type="InterPro" id="IPR008978">
    <property type="entry name" value="HSP20-like_chaperone"/>
</dbReference>
<evidence type="ECO:0000256" key="1">
    <source>
        <dbReference type="ARBA" id="ARBA00023016"/>
    </source>
</evidence>
<sequence length="120" mass="13585">MAMIPSFFGGGRSSDRLEGNPRSPCVQGRSSRLEEEEGKVDIEDDRVLQISSKRNVEKEDKNNRWHRVKRSSGKFTRRFRLPDNAKMEQVKASMENGVITVTVPKVDVKKPNVKAIEISG</sequence>
<keyword evidence="1" id="KW-0346">Stress response</keyword>
<evidence type="ECO:0000256" key="4">
    <source>
        <dbReference type="SAM" id="MobiDB-lite"/>
    </source>
</evidence>
<dbReference type="SUPFAM" id="SSF49764">
    <property type="entry name" value="HSP20-like chaperones"/>
    <property type="match status" value="1"/>
</dbReference>